<evidence type="ECO:0000313" key="2">
    <source>
        <dbReference type="Proteomes" id="UP001642464"/>
    </source>
</evidence>
<dbReference type="Proteomes" id="UP001642464">
    <property type="component" value="Unassembled WGS sequence"/>
</dbReference>
<name>A0ABP0QGH8_9DINO</name>
<protein>
    <submittedName>
        <fullName evidence="1">Uncharacterized protein</fullName>
    </submittedName>
</protein>
<dbReference type="EMBL" id="CAXAMM010039482">
    <property type="protein sequence ID" value="CAK9086753.1"/>
    <property type="molecule type" value="Genomic_DNA"/>
</dbReference>
<keyword evidence="2" id="KW-1185">Reference proteome</keyword>
<proteinExistence type="predicted"/>
<comment type="caution">
    <text evidence="1">The sequence shown here is derived from an EMBL/GenBank/DDBJ whole genome shotgun (WGS) entry which is preliminary data.</text>
</comment>
<feature type="non-terminal residue" evidence="1">
    <location>
        <position position="247"/>
    </location>
</feature>
<organism evidence="1 2">
    <name type="scientific">Durusdinium trenchii</name>
    <dbReference type="NCBI Taxonomy" id="1381693"/>
    <lineage>
        <taxon>Eukaryota</taxon>
        <taxon>Sar</taxon>
        <taxon>Alveolata</taxon>
        <taxon>Dinophyceae</taxon>
        <taxon>Suessiales</taxon>
        <taxon>Symbiodiniaceae</taxon>
        <taxon>Durusdinium</taxon>
    </lineage>
</organism>
<evidence type="ECO:0000313" key="1">
    <source>
        <dbReference type="EMBL" id="CAK9086753.1"/>
    </source>
</evidence>
<gene>
    <name evidence="1" type="ORF">SCF082_LOCUS41035</name>
</gene>
<accession>A0ABP0QGH8</accession>
<sequence>MPLSLVPPDGSMCLIFLPGTDPLGKSDTDYSNLDVREIKLTDHKLQPSTLEIMFASTGKLGGLSGGFLHIPDVQKVMSSEEAKTQNIEIVTVAEHSNEVEERKRSKRQTLSMLDEERAAYHLEKETRAKENVVLWTDALQYLTALPTHGSKKPESQTWQEYFEQGLGREVPDVGRQLSSADLPFQDVIVVVTQLLGSQQAEVKNKTALIENATKRAQKRKVVDEVKDAKAKAKLEKLKSGHIDIAKQ</sequence>
<reference evidence="1 2" key="1">
    <citation type="submission" date="2024-02" db="EMBL/GenBank/DDBJ databases">
        <authorList>
            <person name="Chen Y."/>
            <person name="Shah S."/>
            <person name="Dougan E. K."/>
            <person name="Thang M."/>
            <person name="Chan C."/>
        </authorList>
    </citation>
    <scope>NUCLEOTIDE SEQUENCE [LARGE SCALE GENOMIC DNA]</scope>
</reference>